<evidence type="ECO:0000313" key="2">
    <source>
        <dbReference type="Proteomes" id="UP000004184"/>
    </source>
</evidence>
<evidence type="ECO:0000313" key="1">
    <source>
        <dbReference type="EMBL" id="EFL34024.1"/>
    </source>
</evidence>
<proteinExistence type="predicted"/>
<dbReference type="STRING" id="591159.SSQG_04542"/>
<accession>D9X6V7</accession>
<dbReference type="Proteomes" id="UP000004184">
    <property type="component" value="Unassembled WGS sequence"/>
</dbReference>
<gene>
    <name evidence="1" type="ORF">SSQG_04542</name>
</gene>
<organism evidence="1 2">
    <name type="scientific">Streptomyces viridochromogenes (strain DSM 40736 / JCM 4977 / BCRC 1201 / Tue 494)</name>
    <dbReference type="NCBI Taxonomy" id="591159"/>
    <lineage>
        <taxon>Bacteria</taxon>
        <taxon>Bacillati</taxon>
        <taxon>Actinomycetota</taxon>
        <taxon>Actinomycetes</taxon>
        <taxon>Kitasatosporales</taxon>
        <taxon>Streptomycetaceae</taxon>
        <taxon>Streptomyces</taxon>
    </lineage>
</organism>
<name>D9X6V7_STRVT</name>
<protein>
    <submittedName>
        <fullName evidence="1">Predicted protein</fullName>
    </submittedName>
</protein>
<dbReference type="EMBL" id="GG657757">
    <property type="protein sequence ID" value="EFL34024.1"/>
    <property type="molecule type" value="Genomic_DNA"/>
</dbReference>
<keyword evidence="2" id="KW-1185">Reference proteome</keyword>
<reference evidence="2" key="1">
    <citation type="submission" date="2009-02" db="EMBL/GenBank/DDBJ databases">
        <title>Annotation of Streptomyces viridochromogenes strain DSM 40736.</title>
        <authorList>
            <consortium name="The Broad Institute Genome Sequencing Platform"/>
            <consortium name="Broad Institute Microbial Sequencing Center"/>
            <person name="Fischbach M."/>
            <person name="Godfrey P."/>
            <person name="Ward D."/>
            <person name="Young S."/>
            <person name="Zeng Q."/>
            <person name="Koehrsen M."/>
            <person name="Alvarado L."/>
            <person name="Berlin A.M."/>
            <person name="Bochicchio J."/>
            <person name="Borenstein D."/>
            <person name="Chapman S.B."/>
            <person name="Chen Z."/>
            <person name="Engels R."/>
            <person name="Freedman E."/>
            <person name="Gellesch M."/>
            <person name="Goldberg J."/>
            <person name="Griggs A."/>
            <person name="Gujja S."/>
            <person name="Heilman E.R."/>
            <person name="Heiman D.I."/>
            <person name="Hepburn T.A."/>
            <person name="Howarth C."/>
            <person name="Jen D."/>
            <person name="Larson L."/>
            <person name="Lewis B."/>
            <person name="Mehta T."/>
            <person name="Park D."/>
            <person name="Pearson M."/>
            <person name="Richards J."/>
            <person name="Roberts A."/>
            <person name="Saif S."/>
            <person name="Shea T.D."/>
            <person name="Shenoy N."/>
            <person name="Sisk P."/>
            <person name="Stolte C."/>
            <person name="Sykes S.N."/>
            <person name="Thomson T."/>
            <person name="Walk T."/>
            <person name="White J."/>
            <person name="Yandava C."/>
            <person name="Straight P."/>
            <person name="Clardy J."/>
            <person name="Hung D."/>
            <person name="Kolter R."/>
            <person name="Mekalanos J."/>
            <person name="Walker S."/>
            <person name="Walsh C.T."/>
            <person name="Wieland-Brown L.C."/>
            <person name="Haas B."/>
            <person name="Nusbaum C."/>
            <person name="Birren B."/>
        </authorList>
    </citation>
    <scope>NUCLEOTIDE SEQUENCE [LARGE SCALE GENOMIC DNA]</scope>
    <source>
        <strain evidence="2">DSM 40736 / JCM 4977 / BCRC 1201 / Tue 494</strain>
    </source>
</reference>
<sequence>MPPRLVDRYDREAAKEVLFRQRLMHPKITIVWTDSGYAGQLMAWPSLTLTRSGSGHIPHPGMRRRWTAVGAGQLLARIITVRTGEAGDGWLCPMSSYPHDL</sequence>
<dbReference type="HOGENOM" id="CLU_2290198_0_0_11"/>
<dbReference type="AlphaFoldDB" id="D9X6V7"/>